<gene>
    <name evidence="1" type="ORF">PYX00_003249</name>
</gene>
<sequence length="77" mass="9110">MYEIPNIHYTLNNLTCIPDLFTLRYKDSSSQDRNEMPQNPTITSSFRVLSMPVSHSCQFSGRRYSKPDRRKIWELPT</sequence>
<evidence type="ECO:0000313" key="1">
    <source>
        <dbReference type="EMBL" id="KAL0275391.1"/>
    </source>
</evidence>
<dbReference type="EMBL" id="JARGDH010000002">
    <property type="protein sequence ID" value="KAL0275391.1"/>
    <property type="molecule type" value="Genomic_DNA"/>
</dbReference>
<name>A0AAW2I0V1_9NEOP</name>
<reference evidence="1" key="1">
    <citation type="journal article" date="2024" name="Gigascience">
        <title>Chromosome-level genome of the poultry shaft louse Menopon gallinae provides insight into the host-switching and adaptive evolution of parasitic lice.</title>
        <authorList>
            <person name="Xu Y."/>
            <person name="Ma L."/>
            <person name="Liu S."/>
            <person name="Liang Y."/>
            <person name="Liu Q."/>
            <person name="He Z."/>
            <person name="Tian L."/>
            <person name="Duan Y."/>
            <person name="Cai W."/>
            <person name="Li H."/>
            <person name="Song F."/>
        </authorList>
    </citation>
    <scope>NUCLEOTIDE SEQUENCE</scope>
    <source>
        <strain evidence="1">Cailab_2023a</strain>
    </source>
</reference>
<protein>
    <submittedName>
        <fullName evidence="1">Uncharacterized protein</fullName>
    </submittedName>
</protein>
<dbReference type="AlphaFoldDB" id="A0AAW2I0V1"/>
<comment type="caution">
    <text evidence="1">The sequence shown here is derived from an EMBL/GenBank/DDBJ whole genome shotgun (WGS) entry which is preliminary data.</text>
</comment>
<proteinExistence type="predicted"/>
<organism evidence="1">
    <name type="scientific">Menopon gallinae</name>
    <name type="common">poultry shaft louse</name>
    <dbReference type="NCBI Taxonomy" id="328185"/>
    <lineage>
        <taxon>Eukaryota</taxon>
        <taxon>Metazoa</taxon>
        <taxon>Ecdysozoa</taxon>
        <taxon>Arthropoda</taxon>
        <taxon>Hexapoda</taxon>
        <taxon>Insecta</taxon>
        <taxon>Pterygota</taxon>
        <taxon>Neoptera</taxon>
        <taxon>Paraneoptera</taxon>
        <taxon>Psocodea</taxon>
        <taxon>Troctomorpha</taxon>
        <taxon>Phthiraptera</taxon>
        <taxon>Amblycera</taxon>
        <taxon>Menoponidae</taxon>
        <taxon>Menopon</taxon>
    </lineage>
</organism>
<accession>A0AAW2I0V1</accession>